<keyword evidence="5" id="KW-1185">Reference proteome</keyword>
<evidence type="ECO:0000313" key="5">
    <source>
        <dbReference type="Proteomes" id="UP001501729"/>
    </source>
</evidence>
<accession>A0AAV3UQ73</accession>
<evidence type="ECO:0000259" key="3">
    <source>
        <dbReference type="PROSITE" id="PS51371"/>
    </source>
</evidence>
<feature type="domain" description="CBS" evidence="3">
    <location>
        <begin position="60"/>
        <end position="116"/>
    </location>
</feature>
<dbReference type="Pfam" id="PF00571">
    <property type="entry name" value="CBS"/>
    <property type="match status" value="2"/>
</dbReference>
<organism evidence="4 5">
    <name type="scientific">Haladaptatus pallidirubidus</name>
    <dbReference type="NCBI Taxonomy" id="1008152"/>
    <lineage>
        <taxon>Archaea</taxon>
        <taxon>Methanobacteriati</taxon>
        <taxon>Methanobacteriota</taxon>
        <taxon>Stenosarchaea group</taxon>
        <taxon>Halobacteria</taxon>
        <taxon>Halobacteriales</taxon>
        <taxon>Haladaptataceae</taxon>
        <taxon>Haladaptatus</taxon>
    </lineage>
</organism>
<name>A0AAV3UQ73_9EURY</name>
<evidence type="ECO:0000256" key="2">
    <source>
        <dbReference type="PROSITE-ProRule" id="PRU00703"/>
    </source>
</evidence>
<protein>
    <recommendedName>
        <fullName evidence="3">CBS domain-containing protein</fullName>
    </recommendedName>
</protein>
<dbReference type="PANTHER" id="PTHR43080:SF2">
    <property type="entry name" value="CBS DOMAIN-CONTAINING PROTEIN"/>
    <property type="match status" value="1"/>
</dbReference>
<dbReference type="InterPro" id="IPR046342">
    <property type="entry name" value="CBS_dom_sf"/>
</dbReference>
<feature type="domain" description="CBS" evidence="3">
    <location>
        <begin position="1"/>
        <end position="53"/>
    </location>
</feature>
<dbReference type="GeneID" id="68616547"/>
<comment type="caution">
    <text evidence="4">The sequence shown here is derived from an EMBL/GenBank/DDBJ whole genome shotgun (WGS) entry which is preliminary data.</text>
</comment>
<gene>
    <name evidence="4" type="ORF">GCM10025751_49110</name>
</gene>
<dbReference type="InterPro" id="IPR000644">
    <property type="entry name" value="CBS_dom"/>
</dbReference>
<keyword evidence="1 2" id="KW-0129">CBS domain</keyword>
<dbReference type="PROSITE" id="PS51371">
    <property type="entry name" value="CBS"/>
    <property type="match status" value="2"/>
</dbReference>
<evidence type="ECO:0000256" key="1">
    <source>
        <dbReference type="ARBA" id="ARBA00023122"/>
    </source>
</evidence>
<dbReference type="Gene3D" id="3.10.580.10">
    <property type="entry name" value="CBS-domain"/>
    <property type="match status" value="1"/>
</dbReference>
<evidence type="ECO:0000313" key="4">
    <source>
        <dbReference type="EMBL" id="GAA5062173.1"/>
    </source>
</evidence>
<dbReference type="Proteomes" id="UP001501729">
    <property type="component" value="Unassembled WGS sequence"/>
</dbReference>
<sequence length="125" mass="13601">MPTVSVDATVTDFVDQMLHDRQTNHPVVDTTGNIVGIVTLHSIRQSHRRNPELTTIGEIMIRDVPQISVTEDAFTALTLLGEKKAEVALVEDQGAIIGIITQADLTMLLKVRQTESGGVTPRVAM</sequence>
<proteinExistence type="predicted"/>
<dbReference type="SUPFAM" id="SSF54631">
    <property type="entry name" value="CBS-domain pair"/>
    <property type="match status" value="1"/>
</dbReference>
<dbReference type="EMBL" id="BAABKX010000022">
    <property type="protein sequence ID" value="GAA5062173.1"/>
    <property type="molecule type" value="Genomic_DNA"/>
</dbReference>
<dbReference type="AlphaFoldDB" id="A0AAV3UQ73"/>
<dbReference type="PANTHER" id="PTHR43080">
    <property type="entry name" value="CBS DOMAIN-CONTAINING PROTEIN CBSX3, MITOCHONDRIAL"/>
    <property type="match status" value="1"/>
</dbReference>
<dbReference type="InterPro" id="IPR051257">
    <property type="entry name" value="Diverse_CBS-Domain"/>
</dbReference>
<dbReference type="RefSeq" id="WP_227777907.1">
    <property type="nucleotide sequence ID" value="NZ_BAABKX010000022.1"/>
</dbReference>
<reference evidence="4 5" key="1">
    <citation type="journal article" date="2019" name="Int. J. Syst. Evol. Microbiol.">
        <title>The Global Catalogue of Microorganisms (GCM) 10K type strain sequencing project: providing services to taxonomists for standard genome sequencing and annotation.</title>
        <authorList>
            <consortium name="The Broad Institute Genomics Platform"/>
            <consortium name="The Broad Institute Genome Sequencing Center for Infectious Disease"/>
            <person name="Wu L."/>
            <person name="Ma J."/>
        </authorList>
    </citation>
    <scope>NUCLEOTIDE SEQUENCE [LARGE SCALE GENOMIC DNA]</scope>
    <source>
        <strain evidence="4 5">JCM 17504</strain>
    </source>
</reference>